<evidence type="ECO:0000313" key="2">
    <source>
        <dbReference type="EMBL" id="TNN63836.1"/>
    </source>
</evidence>
<sequence>MPAEVGQRSLQDSARAVTSNSIQLSMGTTLVHVCLYRNTFSGGRSMNNNHSFPVNTENGHLRAKKATLEKLFEDEARELLQATATEDRALSIGDRSRKRLKSTKITEEEEPVRVPRPELEAHRYSVVIGSARQLQEAGGIKKDREVGAAIHFYAQTDPSLLAPVQRDEPQEARHDALLQLVANGALRVGVPGEGLRDQKTTQPVDKLTSSFQCRCRGGGNALSNRSCCSDPELLWLELAFWNRGPPVATGNGHCPEETNHQHLQSCEGNVRGGEEEQEEDGGDKRGTEKVKETAFEKEMKKRRKESNAEKKIRRKRPGMEIRI</sequence>
<evidence type="ECO:0000256" key="1">
    <source>
        <dbReference type="SAM" id="MobiDB-lite"/>
    </source>
</evidence>
<keyword evidence="3" id="KW-1185">Reference proteome</keyword>
<dbReference type="AlphaFoldDB" id="A0A4Z2HDP8"/>
<name>A0A4Z2HDP8_9TELE</name>
<feature type="region of interest" description="Disordered" evidence="1">
    <location>
        <begin position="251"/>
        <end position="323"/>
    </location>
</feature>
<comment type="caution">
    <text evidence="2">The sequence shown here is derived from an EMBL/GenBank/DDBJ whole genome shotgun (WGS) entry which is preliminary data.</text>
</comment>
<proteinExistence type="predicted"/>
<organism evidence="2 3">
    <name type="scientific">Liparis tanakae</name>
    <name type="common">Tanaka's snailfish</name>
    <dbReference type="NCBI Taxonomy" id="230148"/>
    <lineage>
        <taxon>Eukaryota</taxon>
        <taxon>Metazoa</taxon>
        <taxon>Chordata</taxon>
        <taxon>Craniata</taxon>
        <taxon>Vertebrata</taxon>
        <taxon>Euteleostomi</taxon>
        <taxon>Actinopterygii</taxon>
        <taxon>Neopterygii</taxon>
        <taxon>Teleostei</taxon>
        <taxon>Neoteleostei</taxon>
        <taxon>Acanthomorphata</taxon>
        <taxon>Eupercaria</taxon>
        <taxon>Perciformes</taxon>
        <taxon>Cottioidei</taxon>
        <taxon>Cottales</taxon>
        <taxon>Liparidae</taxon>
        <taxon>Liparis</taxon>
    </lineage>
</organism>
<protein>
    <submittedName>
        <fullName evidence="2">Uncharacterized protein</fullName>
    </submittedName>
</protein>
<dbReference type="EMBL" id="SRLO01000265">
    <property type="protein sequence ID" value="TNN63836.1"/>
    <property type="molecule type" value="Genomic_DNA"/>
</dbReference>
<dbReference type="Proteomes" id="UP000314294">
    <property type="component" value="Unassembled WGS sequence"/>
</dbReference>
<accession>A0A4Z2HDP8</accession>
<gene>
    <name evidence="2" type="ORF">EYF80_025954</name>
</gene>
<dbReference type="OrthoDB" id="10050977at2759"/>
<reference evidence="2 3" key="1">
    <citation type="submission" date="2019-03" db="EMBL/GenBank/DDBJ databases">
        <title>First draft genome of Liparis tanakae, snailfish: a comprehensive survey of snailfish specific genes.</title>
        <authorList>
            <person name="Kim W."/>
            <person name="Song I."/>
            <person name="Jeong J.-H."/>
            <person name="Kim D."/>
            <person name="Kim S."/>
            <person name="Ryu S."/>
            <person name="Song J.Y."/>
            <person name="Lee S.K."/>
        </authorList>
    </citation>
    <scope>NUCLEOTIDE SEQUENCE [LARGE SCALE GENOMIC DNA]</scope>
    <source>
        <tissue evidence="2">Muscle</tissue>
    </source>
</reference>
<feature type="compositionally biased region" description="Basic and acidic residues" evidence="1">
    <location>
        <begin position="282"/>
        <end position="310"/>
    </location>
</feature>
<evidence type="ECO:0000313" key="3">
    <source>
        <dbReference type="Proteomes" id="UP000314294"/>
    </source>
</evidence>